<evidence type="ECO:0000256" key="5">
    <source>
        <dbReference type="ARBA" id="ARBA00023002"/>
    </source>
</evidence>
<feature type="binding site" evidence="6">
    <location>
        <position position="34"/>
    </location>
    <ligand>
        <name>FAD</name>
        <dbReference type="ChEBI" id="CHEBI:57692"/>
    </ligand>
</feature>
<feature type="binding site" evidence="6">
    <location>
        <position position="42"/>
    </location>
    <ligand>
        <name>FAD</name>
        <dbReference type="ChEBI" id="CHEBI:57692"/>
    </ligand>
</feature>
<dbReference type="Proteomes" id="UP001595882">
    <property type="component" value="Unassembled WGS sequence"/>
</dbReference>
<dbReference type="SUPFAM" id="SSF51905">
    <property type="entry name" value="FAD/NAD(P)-binding domain"/>
    <property type="match status" value="1"/>
</dbReference>
<dbReference type="InterPro" id="IPR050097">
    <property type="entry name" value="Ferredoxin-NADP_redctase_2"/>
</dbReference>
<comment type="cofactor">
    <cofactor evidence="6">
        <name>FAD</name>
        <dbReference type="ChEBI" id="CHEBI:57692"/>
    </cofactor>
    <text evidence="6">Binds 1 FAD per subunit.</text>
</comment>
<comment type="caution">
    <text evidence="6">Lacks conserved residue(s) required for the propagation of feature annotation.</text>
</comment>
<comment type="catalytic activity">
    <reaction evidence="6">
        <text>2 reduced [2Fe-2S]-[ferredoxin] + NADP(+) + H(+) = 2 oxidized [2Fe-2S]-[ferredoxin] + NADPH</text>
        <dbReference type="Rhea" id="RHEA:20125"/>
        <dbReference type="Rhea" id="RHEA-COMP:10000"/>
        <dbReference type="Rhea" id="RHEA-COMP:10001"/>
        <dbReference type="ChEBI" id="CHEBI:15378"/>
        <dbReference type="ChEBI" id="CHEBI:33737"/>
        <dbReference type="ChEBI" id="CHEBI:33738"/>
        <dbReference type="ChEBI" id="CHEBI:57783"/>
        <dbReference type="ChEBI" id="CHEBI:58349"/>
        <dbReference type="EC" id="1.18.1.2"/>
    </reaction>
</comment>
<evidence type="ECO:0000313" key="8">
    <source>
        <dbReference type="EMBL" id="MFC4402117.1"/>
    </source>
</evidence>
<dbReference type="InterPro" id="IPR036188">
    <property type="entry name" value="FAD/NAD-bd_sf"/>
</dbReference>
<dbReference type="InterPro" id="IPR022890">
    <property type="entry name" value="Fd--NADP_Rdtase_type_2"/>
</dbReference>
<dbReference type="HAMAP" id="MF_01685">
    <property type="entry name" value="FENR2"/>
    <property type="match status" value="1"/>
</dbReference>
<evidence type="ECO:0000259" key="7">
    <source>
        <dbReference type="Pfam" id="PF07992"/>
    </source>
</evidence>
<protein>
    <recommendedName>
        <fullName evidence="6">Ferredoxin--NADP reductase</fullName>
        <shortName evidence="6">FNR</shortName>
        <shortName evidence="6">Fd-NADP(+) reductase</shortName>
        <ecNumber evidence="6">1.18.1.2</ecNumber>
    </recommendedName>
</protein>
<evidence type="ECO:0000256" key="4">
    <source>
        <dbReference type="ARBA" id="ARBA00022857"/>
    </source>
</evidence>
<dbReference type="PANTHER" id="PTHR48105">
    <property type="entry name" value="THIOREDOXIN REDUCTASE 1-RELATED-RELATED"/>
    <property type="match status" value="1"/>
</dbReference>
<feature type="domain" description="FAD/NAD(P)-binding" evidence="7">
    <location>
        <begin position="5"/>
        <end position="309"/>
    </location>
</feature>
<feature type="binding site" evidence="6">
    <location>
        <position position="121"/>
    </location>
    <ligand>
        <name>FAD</name>
        <dbReference type="ChEBI" id="CHEBI:57692"/>
    </ligand>
</feature>
<feature type="binding site" evidence="6">
    <location>
        <position position="15"/>
    </location>
    <ligand>
        <name>FAD</name>
        <dbReference type="ChEBI" id="CHEBI:57692"/>
    </ligand>
</feature>
<evidence type="ECO:0000256" key="2">
    <source>
        <dbReference type="ARBA" id="ARBA00022630"/>
    </source>
</evidence>
<keyword evidence="2 6" id="KW-0285">Flavoprotein</keyword>
<feature type="binding site" evidence="6">
    <location>
        <position position="326"/>
    </location>
    <ligand>
        <name>FAD</name>
        <dbReference type="ChEBI" id="CHEBI:57692"/>
    </ligand>
</feature>
<dbReference type="PRINTS" id="PR00469">
    <property type="entry name" value="PNDRDTASEII"/>
</dbReference>
<dbReference type="Pfam" id="PF07992">
    <property type="entry name" value="Pyr_redox_2"/>
    <property type="match status" value="1"/>
</dbReference>
<keyword evidence="5 6" id="KW-0560">Oxidoreductase</keyword>
<sequence>MSEKFDLAIVGGGTTGLFAAYYATMRQMKVVLIEAQDQLGGKVMQFLPEKMIYDIGGFPDVSGEALVEQMIKQAKRHKPKILTGDFLEQVDKIDEQFRLVTAKGEEILTKTVLLATGTGAFHTRRPEEWNELPESSFKTSVPTTLMDMDSYQGRNVIIASNNKVGINWALYLKEMASKVVILNSNDTFLQAKQEELDLLAESDIEVHFHARLYDFLLKNDDKLSHVVFLNEDGHKETIEADKVLTHYGLELQAAPFEKWGIETTKGRISVDHLMKTNMEGIFAAGDIVQYPGKTTLIASGYSEAITAVNHAHLLIDPGTTEQLYSTVIYR</sequence>
<feature type="binding site" evidence="6">
    <location>
        <position position="286"/>
    </location>
    <ligand>
        <name>FAD</name>
        <dbReference type="ChEBI" id="CHEBI:57692"/>
    </ligand>
</feature>
<evidence type="ECO:0000256" key="3">
    <source>
        <dbReference type="ARBA" id="ARBA00022827"/>
    </source>
</evidence>
<dbReference type="InterPro" id="IPR023753">
    <property type="entry name" value="FAD/NAD-binding_dom"/>
</dbReference>
<proteinExistence type="inferred from homology"/>
<comment type="caution">
    <text evidence="8">The sequence shown here is derived from an EMBL/GenBank/DDBJ whole genome shotgun (WGS) entry which is preliminary data.</text>
</comment>
<accession>A0ABV8WQH5</accession>
<evidence type="ECO:0000256" key="6">
    <source>
        <dbReference type="HAMAP-Rule" id="MF_01685"/>
    </source>
</evidence>
<keyword evidence="3 6" id="KW-0274">FAD</keyword>
<dbReference type="EC" id="1.18.1.2" evidence="6"/>
<evidence type="ECO:0000256" key="1">
    <source>
        <dbReference type="ARBA" id="ARBA00011738"/>
    </source>
</evidence>
<comment type="subunit">
    <text evidence="1 6">Homodimer.</text>
</comment>
<feature type="binding site" evidence="6">
    <location>
        <position position="87"/>
    </location>
    <ligand>
        <name>FAD</name>
        <dbReference type="ChEBI" id="CHEBI:57692"/>
    </ligand>
</feature>
<dbReference type="EMBL" id="JBHSDT010000003">
    <property type="protein sequence ID" value="MFC4402117.1"/>
    <property type="molecule type" value="Genomic_DNA"/>
</dbReference>
<organism evidence="8 9">
    <name type="scientific">Gracilibacillus xinjiangensis</name>
    <dbReference type="NCBI Taxonomy" id="1193282"/>
    <lineage>
        <taxon>Bacteria</taxon>
        <taxon>Bacillati</taxon>
        <taxon>Bacillota</taxon>
        <taxon>Bacilli</taxon>
        <taxon>Bacillales</taxon>
        <taxon>Bacillaceae</taxon>
        <taxon>Gracilibacillus</taxon>
    </lineage>
</organism>
<dbReference type="RefSeq" id="WP_390249394.1">
    <property type="nucleotide sequence ID" value="NZ_JBHSDT010000003.1"/>
</dbReference>
<name>A0ABV8WQH5_9BACI</name>
<dbReference type="Gene3D" id="3.50.50.60">
    <property type="entry name" value="FAD/NAD(P)-binding domain"/>
    <property type="match status" value="2"/>
</dbReference>
<comment type="similarity">
    <text evidence="6">Belongs to the ferredoxin--NADP reductase type 2 family.</text>
</comment>
<reference evidence="9" key="1">
    <citation type="journal article" date="2019" name="Int. J. Syst. Evol. Microbiol.">
        <title>The Global Catalogue of Microorganisms (GCM) 10K type strain sequencing project: providing services to taxonomists for standard genome sequencing and annotation.</title>
        <authorList>
            <consortium name="The Broad Institute Genomics Platform"/>
            <consortium name="The Broad Institute Genome Sequencing Center for Infectious Disease"/>
            <person name="Wu L."/>
            <person name="Ma J."/>
        </authorList>
    </citation>
    <scope>NUCLEOTIDE SEQUENCE [LARGE SCALE GENOMIC DNA]</scope>
    <source>
        <strain evidence="9">CCUG 37865</strain>
    </source>
</reference>
<keyword evidence="9" id="KW-1185">Reference proteome</keyword>
<evidence type="ECO:0000313" key="9">
    <source>
        <dbReference type="Proteomes" id="UP001595882"/>
    </source>
</evidence>
<gene>
    <name evidence="8" type="ORF">ACFOY7_03400</name>
</gene>
<keyword evidence="4 6" id="KW-0521">NADP</keyword>
<dbReference type="PRINTS" id="PR00368">
    <property type="entry name" value="FADPNR"/>
</dbReference>